<keyword evidence="1" id="KW-0804">Transcription</keyword>
<evidence type="ECO:0000313" key="3">
    <source>
        <dbReference type="Proteomes" id="UP000016562"/>
    </source>
</evidence>
<dbReference type="STRING" id="1219080.VEZ01S_01_00800"/>
<dbReference type="RefSeq" id="WP_021712025.1">
    <property type="nucleotide sequence ID" value="NZ_BATM01000001.1"/>
</dbReference>
<dbReference type="InterPro" id="IPR045865">
    <property type="entry name" value="ACT-like_dom_sf"/>
</dbReference>
<dbReference type="EMBL" id="BATM01000001">
    <property type="protein sequence ID" value="GAD78301.1"/>
    <property type="molecule type" value="Genomic_DNA"/>
</dbReference>
<keyword evidence="1" id="KW-0963">Cytoplasm</keyword>
<dbReference type="FunFam" id="3.30.70.260:FF:000005">
    <property type="entry name" value="Glycine cleavage system transcriptional repressor"/>
    <property type="match status" value="1"/>
</dbReference>
<dbReference type="OrthoDB" id="5814713at2"/>
<dbReference type="Proteomes" id="UP000016562">
    <property type="component" value="Unassembled WGS sequence"/>
</dbReference>
<gene>
    <name evidence="2" type="primary">gcvR</name>
    <name evidence="2" type="ORF">VEZ01S_01_00800</name>
</gene>
<dbReference type="Gene3D" id="3.30.70.260">
    <property type="match status" value="2"/>
</dbReference>
<dbReference type="PIRSF" id="PIRSF028103">
    <property type="entry name" value="GcvR"/>
    <property type="match status" value="1"/>
</dbReference>
<sequence>MAQHLIITAVGTDRPGIGNKIIHLISDLGCNIIDSRIALLGNDFTLIMLISGTASQVTRVEHSLPQLGAEHDLLTMVKRTSTHTELAQQFTIEAHIQADDKIGLTEQVTYFFASKEIGINALSAKTLNVEQHDKFQIALSASISGEYNLMQLQEEFASFCESLNVQGTLNFINNG</sequence>
<dbReference type="PANTHER" id="PTHR34875">
    <property type="entry name" value="UPF0237 PROTEIN MJ1558"/>
    <property type="match status" value="1"/>
</dbReference>
<accession>U3AEG6</accession>
<dbReference type="AlphaFoldDB" id="U3AEG6"/>
<dbReference type="InterPro" id="IPR050990">
    <property type="entry name" value="UPF0237/GcvR_regulator"/>
</dbReference>
<dbReference type="InterPro" id="IPR016867">
    <property type="entry name" value="GcvR"/>
</dbReference>
<keyword evidence="3" id="KW-1185">Reference proteome</keyword>
<comment type="caution">
    <text evidence="2">The sequence shown here is derived from an EMBL/GenBank/DDBJ whole genome shotgun (WGS) entry which is preliminary data.</text>
</comment>
<keyword evidence="1" id="KW-0678">Repressor</keyword>
<dbReference type="Pfam" id="PF13740">
    <property type="entry name" value="ACT_6"/>
    <property type="match status" value="1"/>
</dbReference>
<name>U3AEG6_9VIBR</name>
<comment type="subcellular location">
    <subcellularLocation>
        <location evidence="1">Cytoplasm</location>
    </subcellularLocation>
</comment>
<evidence type="ECO:0000256" key="1">
    <source>
        <dbReference type="PIRNR" id="PIRNR028103"/>
    </source>
</evidence>
<evidence type="ECO:0000313" key="2">
    <source>
        <dbReference type="EMBL" id="GAD78301.1"/>
    </source>
</evidence>
<organism evidence="2 3">
    <name type="scientific">Vibrio ezurae NBRC 102218</name>
    <dbReference type="NCBI Taxonomy" id="1219080"/>
    <lineage>
        <taxon>Bacteria</taxon>
        <taxon>Pseudomonadati</taxon>
        <taxon>Pseudomonadota</taxon>
        <taxon>Gammaproteobacteria</taxon>
        <taxon>Vibrionales</taxon>
        <taxon>Vibrionaceae</taxon>
        <taxon>Vibrio</taxon>
    </lineage>
</organism>
<dbReference type="PANTHER" id="PTHR34875:SF5">
    <property type="entry name" value="GLYCINE CLEAVAGE SYSTEM TRANSCRIPTIONAL REPRESSOR"/>
    <property type="match status" value="1"/>
</dbReference>
<dbReference type="GO" id="GO:0005737">
    <property type="term" value="C:cytoplasm"/>
    <property type="evidence" value="ECO:0007669"/>
    <property type="project" value="UniProtKB-SubCell"/>
</dbReference>
<dbReference type="eggNOG" id="COG2716">
    <property type="taxonomic scope" value="Bacteria"/>
</dbReference>
<dbReference type="GO" id="GO:0006355">
    <property type="term" value="P:regulation of DNA-templated transcription"/>
    <property type="evidence" value="ECO:0007669"/>
    <property type="project" value="UniProtKB-UniRule"/>
</dbReference>
<reference evidence="2 3" key="1">
    <citation type="submission" date="2013-09" db="EMBL/GenBank/DDBJ databases">
        <title>Whole genome shotgun sequence of Vibrio ezurae NBRC 102218.</title>
        <authorList>
            <person name="Yoshida I."/>
            <person name="Hosoyama A."/>
            <person name="Numata M."/>
            <person name="Hashimoto M."/>
            <person name="Hosoyama Y."/>
            <person name="Tsuchikane K."/>
            <person name="Noguchi M."/>
            <person name="Hirakata S."/>
            <person name="Ichikawa N."/>
            <person name="Ohji S."/>
            <person name="Yamazoe A."/>
            <person name="Fujita N."/>
        </authorList>
    </citation>
    <scope>NUCLEOTIDE SEQUENCE [LARGE SCALE GENOMIC DNA]</scope>
    <source>
        <strain evidence="2 3">NBRC 102218</strain>
    </source>
</reference>
<proteinExistence type="predicted"/>
<dbReference type="SUPFAM" id="SSF55021">
    <property type="entry name" value="ACT-like"/>
    <property type="match status" value="2"/>
</dbReference>
<protein>
    <recommendedName>
        <fullName evidence="1">Glycine cleavage system transcriptional repressor</fullName>
    </recommendedName>
</protein>